<sequence length="244" mass="27518">MHMAPLIMHRPLAKFDVNAQRTLSIYRIHAGSSPRHPTTHPKHYCPESSPRRHTMLLRSMTHQQQSASVERISSTAPAESAIAIVSSFPSNLILEPLPAIATGVDFGSSQTQKRLYDEQKNTIEFMNQQADLLSQDCSANKEIIYLTYIIRKLNHSCPFCKELAWNPHILTCGHTVCSRCITNERRKGIESGKSCRCPACGFPVFRKPIPSVTIQNVVERIATKLQIAQPPHHELVWLEPRHGL</sequence>
<dbReference type="SMART" id="SM00184">
    <property type="entry name" value="RING"/>
    <property type="match status" value="1"/>
</dbReference>
<evidence type="ECO:0000256" key="3">
    <source>
        <dbReference type="ARBA" id="ARBA00022833"/>
    </source>
</evidence>
<evidence type="ECO:0000256" key="2">
    <source>
        <dbReference type="ARBA" id="ARBA00022771"/>
    </source>
</evidence>
<name>A0A9W9A7G6_9AGAR</name>
<accession>A0A9W9A7G6</accession>
<reference evidence="6" key="2">
    <citation type="journal article" date="2023" name="Proc. Natl. Acad. Sci. U.S.A.">
        <title>A global phylogenomic analysis of the shiitake genus Lentinula.</title>
        <authorList>
            <person name="Sierra-Patev S."/>
            <person name="Min B."/>
            <person name="Naranjo-Ortiz M."/>
            <person name="Looney B."/>
            <person name="Konkel Z."/>
            <person name="Slot J.C."/>
            <person name="Sakamoto Y."/>
            <person name="Steenwyk J.L."/>
            <person name="Rokas A."/>
            <person name="Carro J."/>
            <person name="Camarero S."/>
            <person name="Ferreira P."/>
            <person name="Molpeceres G."/>
            <person name="Ruiz-Duenas F.J."/>
            <person name="Serrano A."/>
            <person name="Henrissat B."/>
            <person name="Drula E."/>
            <person name="Hughes K.W."/>
            <person name="Mata J.L."/>
            <person name="Ishikawa N.K."/>
            <person name="Vargas-Isla R."/>
            <person name="Ushijima S."/>
            <person name="Smith C.A."/>
            <person name="Donoghue J."/>
            <person name="Ahrendt S."/>
            <person name="Andreopoulos W."/>
            <person name="He G."/>
            <person name="LaButti K."/>
            <person name="Lipzen A."/>
            <person name="Ng V."/>
            <person name="Riley R."/>
            <person name="Sandor L."/>
            <person name="Barry K."/>
            <person name="Martinez A.T."/>
            <person name="Xiao Y."/>
            <person name="Gibbons J.G."/>
            <person name="Terashima K."/>
            <person name="Grigoriev I.V."/>
            <person name="Hibbett D."/>
        </authorList>
    </citation>
    <scope>NUCLEOTIDE SEQUENCE</scope>
    <source>
        <strain evidence="6">Sp2 HRB7682 ss15</strain>
    </source>
</reference>
<dbReference type="InterPro" id="IPR017907">
    <property type="entry name" value="Znf_RING_CS"/>
</dbReference>
<dbReference type="PROSITE" id="PS50089">
    <property type="entry name" value="ZF_RING_2"/>
    <property type="match status" value="1"/>
</dbReference>
<dbReference type="InterPro" id="IPR013083">
    <property type="entry name" value="Znf_RING/FYVE/PHD"/>
</dbReference>
<dbReference type="Pfam" id="PF00097">
    <property type="entry name" value="zf-C3HC4"/>
    <property type="match status" value="1"/>
</dbReference>
<feature type="domain" description="RING-type" evidence="5">
    <location>
        <begin position="157"/>
        <end position="200"/>
    </location>
</feature>
<evidence type="ECO:0000313" key="7">
    <source>
        <dbReference type="Proteomes" id="UP001150238"/>
    </source>
</evidence>
<evidence type="ECO:0000256" key="4">
    <source>
        <dbReference type="PROSITE-ProRule" id="PRU00175"/>
    </source>
</evidence>
<keyword evidence="2 4" id="KW-0863">Zinc-finger</keyword>
<dbReference type="AlphaFoldDB" id="A0A9W9A7G6"/>
<proteinExistence type="predicted"/>
<dbReference type="InterPro" id="IPR001841">
    <property type="entry name" value="Znf_RING"/>
</dbReference>
<keyword evidence="1" id="KW-0479">Metal-binding</keyword>
<keyword evidence="3" id="KW-0862">Zinc</keyword>
<dbReference type="SUPFAM" id="SSF57850">
    <property type="entry name" value="RING/U-box"/>
    <property type="match status" value="1"/>
</dbReference>
<dbReference type="Gene3D" id="3.30.40.10">
    <property type="entry name" value="Zinc/RING finger domain, C3HC4 (zinc finger)"/>
    <property type="match status" value="1"/>
</dbReference>
<dbReference type="GO" id="GO:0008270">
    <property type="term" value="F:zinc ion binding"/>
    <property type="evidence" value="ECO:0007669"/>
    <property type="project" value="UniProtKB-KW"/>
</dbReference>
<dbReference type="InterPro" id="IPR018957">
    <property type="entry name" value="Znf_C3HC4_RING-type"/>
</dbReference>
<dbReference type="EMBL" id="JANVFS010000020">
    <property type="protein sequence ID" value="KAJ4476326.1"/>
    <property type="molecule type" value="Genomic_DNA"/>
</dbReference>
<evidence type="ECO:0000313" key="6">
    <source>
        <dbReference type="EMBL" id="KAJ4476326.1"/>
    </source>
</evidence>
<reference evidence="6" key="1">
    <citation type="submission" date="2022-08" db="EMBL/GenBank/DDBJ databases">
        <authorList>
            <consortium name="DOE Joint Genome Institute"/>
            <person name="Min B."/>
            <person name="Riley R."/>
            <person name="Sierra-Patev S."/>
            <person name="Naranjo-Ortiz M."/>
            <person name="Looney B."/>
            <person name="Konkel Z."/>
            <person name="Slot J.C."/>
            <person name="Sakamoto Y."/>
            <person name="Steenwyk J.L."/>
            <person name="Rokas A."/>
            <person name="Carro J."/>
            <person name="Camarero S."/>
            <person name="Ferreira P."/>
            <person name="Molpeceres G."/>
            <person name="Ruiz-Duenas F.J."/>
            <person name="Serrano A."/>
            <person name="Henrissat B."/>
            <person name="Drula E."/>
            <person name="Hughes K.W."/>
            <person name="Mata J.L."/>
            <person name="Ishikawa N.K."/>
            <person name="Vargas-Isla R."/>
            <person name="Ushijima S."/>
            <person name="Smith C.A."/>
            <person name="Ahrendt S."/>
            <person name="Andreopoulos W."/>
            <person name="He G."/>
            <person name="Labutti K."/>
            <person name="Lipzen A."/>
            <person name="Ng V."/>
            <person name="Sandor L."/>
            <person name="Barry K."/>
            <person name="Martinez A.T."/>
            <person name="Xiao Y."/>
            <person name="Gibbons J.G."/>
            <person name="Terashima K."/>
            <person name="Hibbett D.S."/>
            <person name="Grigoriev I.V."/>
        </authorList>
    </citation>
    <scope>NUCLEOTIDE SEQUENCE</scope>
    <source>
        <strain evidence="6">Sp2 HRB7682 ss15</strain>
    </source>
</reference>
<evidence type="ECO:0000259" key="5">
    <source>
        <dbReference type="PROSITE" id="PS50089"/>
    </source>
</evidence>
<organism evidence="6 7">
    <name type="scientific">Lentinula lateritia</name>
    <dbReference type="NCBI Taxonomy" id="40482"/>
    <lineage>
        <taxon>Eukaryota</taxon>
        <taxon>Fungi</taxon>
        <taxon>Dikarya</taxon>
        <taxon>Basidiomycota</taxon>
        <taxon>Agaricomycotina</taxon>
        <taxon>Agaricomycetes</taxon>
        <taxon>Agaricomycetidae</taxon>
        <taxon>Agaricales</taxon>
        <taxon>Marasmiineae</taxon>
        <taxon>Omphalotaceae</taxon>
        <taxon>Lentinula</taxon>
    </lineage>
</organism>
<protein>
    <recommendedName>
        <fullName evidence="5">RING-type domain-containing protein</fullName>
    </recommendedName>
</protein>
<evidence type="ECO:0000256" key="1">
    <source>
        <dbReference type="ARBA" id="ARBA00022723"/>
    </source>
</evidence>
<dbReference type="PROSITE" id="PS00518">
    <property type="entry name" value="ZF_RING_1"/>
    <property type="match status" value="1"/>
</dbReference>
<gene>
    <name evidence="6" type="ORF">C8J55DRAFT_516592</name>
</gene>
<dbReference type="Proteomes" id="UP001150238">
    <property type="component" value="Unassembled WGS sequence"/>
</dbReference>
<comment type="caution">
    <text evidence="6">The sequence shown here is derived from an EMBL/GenBank/DDBJ whole genome shotgun (WGS) entry which is preliminary data.</text>
</comment>